<dbReference type="AlphaFoldDB" id="A0A0A9CHR4"/>
<sequence length="116" mass="13517">MSKKMIKLLMDCRTVSAFLSGCGNLSPTCQFGEFSRQLYSLDAEDPLPACSCQVTSMKRWRLITVCWTEWGMIWIHQGVFSQEPWTNSRWCSRPNPVGGWEPLSLHLLRFFCWYIT</sequence>
<proteinExistence type="predicted"/>
<dbReference type="EMBL" id="GBRH01222041">
    <property type="protein sequence ID" value="JAD75854.1"/>
    <property type="molecule type" value="Transcribed_RNA"/>
</dbReference>
<reference evidence="1" key="1">
    <citation type="submission" date="2014-09" db="EMBL/GenBank/DDBJ databases">
        <authorList>
            <person name="Magalhaes I.L.F."/>
            <person name="Oliveira U."/>
            <person name="Santos F.R."/>
            <person name="Vidigal T.H.D.A."/>
            <person name="Brescovit A.D."/>
            <person name="Santos A.J."/>
        </authorList>
    </citation>
    <scope>NUCLEOTIDE SEQUENCE</scope>
    <source>
        <tissue evidence="1">Shoot tissue taken approximately 20 cm above the soil surface</tissue>
    </source>
</reference>
<accession>A0A0A9CHR4</accession>
<name>A0A0A9CHR4_ARUDO</name>
<evidence type="ECO:0000313" key="1">
    <source>
        <dbReference type="EMBL" id="JAD75854.1"/>
    </source>
</evidence>
<reference evidence="1" key="2">
    <citation type="journal article" date="2015" name="Data Brief">
        <title>Shoot transcriptome of the giant reed, Arundo donax.</title>
        <authorList>
            <person name="Barrero R.A."/>
            <person name="Guerrero F.D."/>
            <person name="Moolhuijzen P."/>
            <person name="Goolsby J.A."/>
            <person name="Tidwell J."/>
            <person name="Bellgard S.E."/>
            <person name="Bellgard M.I."/>
        </authorList>
    </citation>
    <scope>NUCLEOTIDE SEQUENCE</scope>
    <source>
        <tissue evidence="1">Shoot tissue taken approximately 20 cm above the soil surface</tissue>
    </source>
</reference>
<protein>
    <submittedName>
        <fullName evidence="1">Uncharacterized protein</fullName>
    </submittedName>
</protein>
<organism evidence="1">
    <name type="scientific">Arundo donax</name>
    <name type="common">Giant reed</name>
    <name type="synonym">Donax arundinaceus</name>
    <dbReference type="NCBI Taxonomy" id="35708"/>
    <lineage>
        <taxon>Eukaryota</taxon>
        <taxon>Viridiplantae</taxon>
        <taxon>Streptophyta</taxon>
        <taxon>Embryophyta</taxon>
        <taxon>Tracheophyta</taxon>
        <taxon>Spermatophyta</taxon>
        <taxon>Magnoliopsida</taxon>
        <taxon>Liliopsida</taxon>
        <taxon>Poales</taxon>
        <taxon>Poaceae</taxon>
        <taxon>PACMAD clade</taxon>
        <taxon>Arundinoideae</taxon>
        <taxon>Arundineae</taxon>
        <taxon>Arundo</taxon>
    </lineage>
</organism>